<dbReference type="Proteomes" id="UP001178662">
    <property type="component" value="Chromosome"/>
</dbReference>
<organism evidence="2 3">
    <name type="scientific">Candidatus Cohnella colombiensis</name>
    <dbReference type="NCBI Taxonomy" id="3121368"/>
    <lineage>
        <taxon>Bacteria</taxon>
        <taxon>Bacillati</taxon>
        <taxon>Bacillota</taxon>
        <taxon>Bacilli</taxon>
        <taxon>Bacillales</taxon>
        <taxon>Paenibacillaceae</taxon>
        <taxon>Cohnella</taxon>
    </lineage>
</organism>
<dbReference type="AlphaFoldDB" id="A0AA95JD57"/>
<sequence>MVFNIGGVRRIVITIILFVLAITILLNFIPIKFAIKLEDAQQKLEAGRYICVADYKSKVAYQSEWFASTRFNSHLEGWLVLRLTGNSPNRYLSEKDFESFEVDNKFLLNGNVERIEKITPEVLDTHLNVDDWEIVYPIERASFRKHFTPRSYLNIYDYDMIKLIRSLW</sequence>
<evidence type="ECO:0000256" key="1">
    <source>
        <dbReference type="SAM" id="Phobius"/>
    </source>
</evidence>
<evidence type="ECO:0000313" key="3">
    <source>
        <dbReference type="Proteomes" id="UP001178662"/>
    </source>
</evidence>
<feature type="transmembrane region" description="Helical" evidence="1">
    <location>
        <begin position="12"/>
        <end position="35"/>
    </location>
</feature>
<evidence type="ECO:0000313" key="2">
    <source>
        <dbReference type="EMBL" id="WEK55956.1"/>
    </source>
</evidence>
<protein>
    <submittedName>
        <fullName evidence="2">Uncharacterized protein</fullName>
    </submittedName>
</protein>
<keyword evidence="1" id="KW-0472">Membrane</keyword>
<gene>
    <name evidence="2" type="ORF">P0Y55_07895</name>
</gene>
<keyword evidence="1" id="KW-1133">Transmembrane helix</keyword>
<proteinExistence type="predicted"/>
<keyword evidence="1" id="KW-0812">Transmembrane</keyword>
<reference evidence="2" key="1">
    <citation type="submission" date="2023-03" db="EMBL/GenBank/DDBJ databases">
        <title>Andean soil-derived lignocellulolytic bacterial consortium as a source of novel taxa and putative plastic-active enzymes.</title>
        <authorList>
            <person name="Diaz-Garcia L."/>
            <person name="Chuvochina M."/>
            <person name="Feuerriegel G."/>
            <person name="Bunk B."/>
            <person name="Sproer C."/>
            <person name="Streit W.R."/>
            <person name="Rodriguez L.M."/>
            <person name="Overmann J."/>
            <person name="Jimenez D.J."/>
        </authorList>
    </citation>
    <scope>NUCLEOTIDE SEQUENCE</scope>
    <source>
        <strain evidence="2">MAG 2441</strain>
    </source>
</reference>
<keyword evidence="3" id="KW-1185">Reference proteome</keyword>
<dbReference type="EMBL" id="CP119317">
    <property type="protein sequence ID" value="WEK55956.1"/>
    <property type="molecule type" value="Genomic_DNA"/>
</dbReference>
<name>A0AA95JD57_9BACL</name>
<accession>A0AA95JD57</accession>